<dbReference type="STRING" id="1801732.A2814_02985"/>
<dbReference type="AlphaFoldDB" id="A0A1F6UQG6"/>
<evidence type="ECO:0000313" key="2">
    <source>
        <dbReference type="Proteomes" id="UP000177869"/>
    </source>
</evidence>
<name>A0A1F6UQG6_9BACT</name>
<reference evidence="1 2" key="1">
    <citation type="journal article" date="2016" name="Nat. Commun.">
        <title>Thousands of microbial genomes shed light on interconnected biogeochemical processes in an aquifer system.</title>
        <authorList>
            <person name="Anantharaman K."/>
            <person name="Brown C.T."/>
            <person name="Hug L.A."/>
            <person name="Sharon I."/>
            <person name="Castelle C.J."/>
            <person name="Probst A.J."/>
            <person name="Thomas B.C."/>
            <person name="Singh A."/>
            <person name="Wilkins M.J."/>
            <person name="Karaoz U."/>
            <person name="Brodie E.L."/>
            <person name="Williams K.H."/>
            <person name="Hubbard S.S."/>
            <person name="Banfield J.F."/>
        </authorList>
    </citation>
    <scope>NUCLEOTIDE SEQUENCE [LARGE SCALE GENOMIC DNA]</scope>
</reference>
<proteinExistence type="predicted"/>
<organism evidence="1 2">
    <name type="scientific">Candidatus Nomurabacteria bacterium RIFCSPHIGHO2_01_FULL_38_19</name>
    <dbReference type="NCBI Taxonomy" id="1801732"/>
    <lineage>
        <taxon>Bacteria</taxon>
        <taxon>Candidatus Nomuraibacteriota</taxon>
    </lineage>
</organism>
<protein>
    <submittedName>
        <fullName evidence="1">Uncharacterized protein</fullName>
    </submittedName>
</protein>
<comment type="caution">
    <text evidence="1">The sequence shown here is derived from an EMBL/GenBank/DDBJ whole genome shotgun (WGS) entry which is preliminary data.</text>
</comment>
<accession>A0A1F6UQG6</accession>
<sequence>MFPDLIKQLEQFIKTAQLKCAEFNIDLSDESKKDIAIDFQSKILNVLDYSYNNFPVSGKKSEIYYPRPNPQETKTNYFARIRDGKTATKTFNDFLLFCFQANLKHNEAISYILGKVKHEKTNEFGENVNAELKAKFKSNHPEPFKRNPDGSLEIGGFIKLGPLASAHISHSTFKTPKGTIEIESLEFGGGKFEGDMIILKNSEKRSFVDWANNCINICEDIINYLK</sequence>
<dbReference type="Proteomes" id="UP000177869">
    <property type="component" value="Unassembled WGS sequence"/>
</dbReference>
<gene>
    <name evidence="1" type="ORF">A2814_02985</name>
</gene>
<evidence type="ECO:0000313" key="1">
    <source>
        <dbReference type="EMBL" id="OGI59609.1"/>
    </source>
</evidence>
<dbReference type="EMBL" id="MFTI01000030">
    <property type="protein sequence ID" value="OGI59609.1"/>
    <property type="molecule type" value="Genomic_DNA"/>
</dbReference>